<dbReference type="GO" id="GO:0008270">
    <property type="term" value="F:zinc ion binding"/>
    <property type="evidence" value="ECO:0007669"/>
    <property type="project" value="UniProtKB-KW"/>
</dbReference>
<keyword evidence="2 4" id="KW-0863">Zinc-finger</keyword>
<evidence type="ECO:0000259" key="6">
    <source>
        <dbReference type="PROSITE" id="PS50157"/>
    </source>
</evidence>
<protein>
    <recommendedName>
        <fullName evidence="6">C2H2-type domain-containing protein</fullName>
    </recommendedName>
</protein>
<evidence type="ECO:0000313" key="8">
    <source>
        <dbReference type="Proteomes" id="UP000678393"/>
    </source>
</evidence>
<dbReference type="EMBL" id="CAJHNH020007778">
    <property type="protein sequence ID" value="CAG5134941.1"/>
    <property type="molecule type" value="Genomic_DNA"/>
</dbReference>
<feature type="compositionally biased region" description="Low complexity" evidence="5">
    <location>
        <begin position="515"/>
        <end position="525"/>
    </location>
</feature>
<dbReference type="PANTHER" id="PTHR23235">
    <property type="entry name" value="KRUEPPEL-LIKE TRANSCRIPTION FACTOR"/>
    <property type="match status" value="1"/>
</dbReference>
<evidence type="ECO:0000256" key="2">
    <source>
        <dbReference type="ARBA" id="ARBA00022771"/>
    </source>
</evidence>
<reference evidence="7" key="1">
    <citation type="submission" date="2021-04" db="EMBL/GenBank/DDBJ databases">
        <authorList>
            <consortium name="Molecular Ecology Group"/>
        </authorList>
    </citation>
    <scope>NUCLEOTIDE SEQUENCE</scope>
</reference>
<organism evidence="7 8">
    <name type="scientific">Candidula unifasciata</name>
    <dbReference type="NCBI Taxonomy" id="100452"/>
    <lineage>
        <taxon>Eukaryota</taxon>
        <taxon>Metazoa</taxon>
        <taxon>Spiralia</taxon>
        <taxon>Lophotrochozoa</taxon>
        <taxon>Mollusca</taxon>
        <taxon>Gastropoda</taxon>
        <taxon>Heterobranchia</taxon>
        <taxon>Euthyneura</taxon>
        <taxon>Panpulmonata</taxon>
        <taxon>Eupulmonata</taxon>
        <taxon>Stylommatophora</taxon>
        <taxon>Helicina</taxon>
        <taxon>Helicoidea</taxon>
        <taxon>Geomitridae</taxon>
        <taxon>Candidula</taxon>
    </lineage>
</organism>
<name>A0A8S4A9H8_9EUPU</name>
<dbReference type="GO" id="GO:0000978">
    <property type="term" value="F:RNA polymerase II cis-regulatory region sequence-specific DNA binding"/>
    <property type="evidence" value="ECO:0007669"/>
    <property type="project" value="TreeGrafter"/>
</dbReference>
<dbReference type="Pfam" id="PF00096">
    <property type="entry name" value="zf-C2H2"/>
    <property type="match status" value="3"/>
</dbReference>
<feature type="domain" description="C2H2-type" evidence="6">
    <location>
        <begin position="423"/>
        <end position="452"/>
    </location>
</feature>
<dbReference type="OrthoDB" id="8197458at2759"/>
<feature type="region of interest" description="Disordered" evidence="5">
    <location>
        <begin position="495"/>
        <end position="527"/>
    </location>
</feature>
<feature type="domain" description="C2H2-type" evidence="6">
    <location>
        <begin position="481"/>
        <end position="508"/>
    </location>
</feature>
<gene>
    <name evidence="7" type="ORF">CUNI_LOCUS20499</name>
</gene>
<feature type="domain" description="C2H2-type" evidence="6">
    <location>
        <begin position="453"/>
        <end position="480"/>
    </location>
</feature>
<comment type="caution">
    <text evidence="7">The sequence shown here is derived from an EMBL/GenBank/DDBJ whole genome shotgun (WGS) entry which is preliminary data.</text>
</comment>
<keyword evidence="8" id="KW-1185">Reference proteome</keyword>
<dbReference type="Gene3D" id="3.30.160.60">
    <property type="entry name" value="Classic Zinc Finger"/>
    <property type="match status" value="3"/>
</dbReference>
<dbReference type="PANTHER" id="PTHR23235:SF60">
    <property type="entry name" value="STRIPE, ISOFORM D"/>
    <property type="match status" value="1"/>
</dbReference>
<dbReference type="GO" id="GO:0000981">
    <property type="term" value="F:DNA-binding transcription factor activity, RNA polymerase II-specific"/>
    <property type="evidence" value="ECO:0007669"/>
    <property type="project" value="TreeGrafter"/>
</dbReference>
<dbReference type="Proteomes" id="UP000678393">
    <property type="component" value="Unassembled WGS sequence"/>
</dbReference>
<dbReference type="FunFam" id="3.30.160.60:FF:000515">
    <property type="entry name" value="early growth response protein 4"/>
    <property type="match status" value="1"/>
</dbReference>
<dbReference type="InterPro" id="IPR036236">
    <property type="entry name" value="Znf_C2H2_sf"/>
</dbReference>
<accession>A0A8S4A9H8</accession>
<evidence type="ECO:0000256" key="3">
    <source>
        <dbReference type="ARBA" id="ARBA00022833"/>
    </source>
</evidence>
<evidence type="ECO:0000256" key="4">
    <source>
        <dbReference type="PROSITE-ProRule" id="PRU00042"/>
    </source>
</evidence>
<keyword evidence="1" id="KW-0479">Metal-binding</keyword>
<dbReference type="PROSITE" id="PS00028">
    <property type="entry name" value="ZINC_FINGER_C2H2_1"/>
    <property type="match status" value="3"/>
</dbReference>
<dbReference type="InterPro" id="IPR013087">
    <property type="entry name" value="Znf_C2H2_type"/>
</dbReference>
<keyword evidence="3" id="KW-0862">Zinc</keyword>
<proteinExistence type="predicted"/>
<dbReference type="SUPFAM" id="SSF57667">
    <property type="entry name" value="beta-beta-alpha zinc fingers"/>
    <property type="match status" value="2"/>
</dbReference>
<dbReference type="SMART" id="SM00355">
    <property type="entry name" value="ZnF_C2H2"/>
    <property type="match status" value="3"/>
</dbReference>
<dbReference type="PROSITE" id="PS50157">
    <property type="entry name" value="ZINC_FINGER_C2H2_2"/>
    <property type="match status" value="3"/>
</dbReference>
<evidence type="ECO:0000256" key="5">
    <source>
        <dbReference type="SAM" id="MobiDB-lite"/>
    </source>
</evidence>
<dbReference type="AlphaFoldDB" id="A0A8S4A9H8"/>
<sequence length="553" mass="60979">MLMDTLDAVAQSTELGLSLCYDVPSQSHIRHISEALDEGLNTPVTKYSDSTFFGPDTLEPPPITATANIFASIITDKPNDGIPRIYPTQSCTGSTAPTFAYTGTVTTAVTPSTSQPDLSHQNLASLWRSPLFTFLSQATSQQSTSSYGSHQFEPQFEASLTGSECDFNLGILSASVQQAGFINQCSSPVSVQSPQSEGQFTSSDSACAQDISDHYSSDFTSPVSSAHSTPEPKLSIITESQEENMNYILPPPPYSQSFSSSMAMELELANSISKQPPTYTRSCSHSMQQQQEIPPNFLHFNSSIQDSIFQSISDLTKKNQEPQTDLKWVASFNQDCLPDFTALQMYQNTSGLPSQFQLPSIKTEPVDENLFMHSDTMDFVNASPNTSVSSGLPLVLNQPYQAPLPVKARPNRPSKTLPHERPYPCPVDTCDRRFSRSDELTRHFRIHTGQKPFPCPICRRSFSRSDHLTTHKRTHTGEKPFSCDICGRKFARSDEKKRHAKVHLKQRTKEAKHTSSQSSAETFSSVNQMDSIASTESLVVNSSSYPPSSIPSF</sequence>
<evidence type="ECO:0000256" key="1">
    <source>
        <dbReference type="ARBA" id="ARBA00022723"/>
    </source>
</evidence>
<evidence type="ECO:0000313" key="7">
    <source>
        <dbReference type="EMBL" id="CAG5134941.1"/>
    </source>
</evidence>